<feature type="non-terminal residue" evidence="1">
    <location>
        <position position="83"/>
    </location>
</feature>
<organism evidence="1 2">
    <name type="scientific">Diploptera punctata</name>
    <name type="common">Pacific beetle cockroach</name>
    <dbReference type="NCBI Taxonomy" id="6984"/>
    <lineage>
        <taxon>Eukaryota</taxon>
        <taxon>Metazoa</taxon>
        <taxon>Ecdysozoa</taxon>
        <taxon>Arthropoda</taxon>
        <taxon>Hexapoda</taxon>
        <taxon>Insecta</taxon>
        <taxon>Pterygota</taxon>
        <taxon>Neoptera</taxon>
        <taxon>Polyneoptera</taxon>
        <taxon>Dictyoptera</taxon>
        <taxon>Blattodea</taxon>
        <taxon>Blaberoidea</taxon>
        <taxon>Blaberidae</taxon>
        <taxon>Diplopterinae</taxon>
        <taxon>Diploptera</taxon>
    </lineage>
</organism>
<keyword evidence="2" id="KW-1185">Reference proteome</keyword>
<evidence type="ECO:0000313" key="2">
    <source>
        <dbReference type="Proteomes" id="UP001233999"/>
    </source>
</evidence>
<accession>A0AAD8AKV0</accession>
<dbReference type="EMBL" id="JASPKZ010000040">
    <property type="protein sequence ID" value="KAJ9600963.1"/>
    <property type="molecule type" value="Genomic_DNA"/>
</dbReference>
<feature type="non-terminal residue" evidence="1">
    <location>
        <position position="1"/>
    </location>
</feature>
<evidence type="ECO:0000313" key="1">
    <source>
        <dbReference type="EMBL" id="KAJ9600963.1"/>
    </source>
</evidence>
<dbReference type="AlphaFoldDB" id="A0AAD8AKV0"/>
<comment type="caution">
    <text evidence="1">The sequence shown here is derived from an EMBL/GenBank/DDBJ whole genome shotgun (WGS) entry which is preliminary data.</text>
</comment>
<protein>
    <submittedName>
        <fullName evidence="1">Uncharacterized protein</fullName>
    </submittedName>
</protein>
<reference evidence="1" key="1">
    <citation type="journal article" date="2023" name="IScience">
        <title>Live-bearing cockroach genome reveals convergent evolutionary mechanisms linked to viviparity in insects and beyond.</title>
        <authorList>
            <person name="Fouks B."/>
            <person name="Harrison M.C."/>
            <person name="Mikhailova A.A."/>
            <person name="Marchal E."/>
            <person name="English S."/>
            <person name="Carruthers M."/>
            <person name="Jennings E.C."/>
            <person name="Chiamaka E.L."/>
            <person name="Frigard R.A."/>
            <person name="Pippel M."/>
            <person name="Attardo G.M."/>
            <person name="Benoit J.B."/>
            <person name="Bornberg-Bauer E."/>
            <person name="Tobe S.S."/>
        </authorList>
    </citation>
    <scope>NUCLEOTIDE SEQUENCE</scope>
    <source>
        <strain evidence="1">Stay&amp;Tobe</strain>
    </source>
</reference>
<proteinExistence type="predicted"/>
<sequence length="83" mass="9357">YTFHLEAESIEIMGISEEKGIKLKTQVPLEARDPRRSVLIAQVKPTIGKYAKNVLSILLSYYVAISFANSRPLFCVMIVQLES</sequence>
<dbReference type="Proteomes" id="UP001233999">
    <property type="component" value="Unassembled WGS sequence"/>
</dbReference>
<gene>
    <name evidence="1" type="ORF">L9F63_000910</name>
</gene>
<name>A0AAD8AKV0_DIPPU</name>
<reference evidence="1" key="2">
    <citation type="submission" date="2023-05" db="EMBL/GenBank/DDBJ databases">
        <authorList>
            <person name="Fouks B."/>
        </authorList>
    </citation>
    <scope>NUCLEOTIDE SEQUENCE</scope>
    <source>
        <strain evidence="1">Stay&amp;Tobe</strain>
        <tissue evidence="1">Testes</tissue>
    </source>
</reference>